<dbReference type="Proteomes" id="UP000228886">
    <property type="component" value="Unassembled WGS sequence"/>
</dbReference>
<proteinExistence type="inferred from homology"/>
<feature type="binding site" evidence="5">
    <location>
        <begin position="88"/>
        <end position="89"/>
    </location>
    <ligand>
        <name>substrate</name>
    </ligand>
</feature>
<gene>
    <name evidence="5" type="primary">queF</name>
    <name evidence="6" type="ORF">COS11_03535</name>
</gene>
<evidence type="ECO:0000256" key="5">
    <source>
        <dbReference type="HAMAP-Rule" id="MF_00818"/>
    </source>
</evidence>
<dbReference type="GO" id="GO:0005737">
    <property type="term" value="C:cytoplasm"/>
    <property type="evidence" value="ECO:0007669"/>
    <property type="project" value="UniProtKB-SubCell"/>
</dbReference>
<dbReference type="UniPathway" id="UPA00392"/>
<protein>
    <recommendedName>
        <fullName evidence="5">NADPH-dependent 7-cyano-7-deazaguanine reductase</fullName>
        <ecNumber evidence="5">1.7.1.13</ecNumber>
    </recommendedName>
    <alternativeName>
        <fullName evidence="5">7-cyano-7-carbaguanine reductase</fullName>
    </alternativeName>
    <alternativeName>
        <fullName evidence="5">NADPH-dependent nitrile oxidoreductase</fullName>
    </alternativeName>
    <alternativeName>
        <fullName evidence="5">PreQ(0) reductase</fullName>
    </alternativeName>
</protein>
<dbReference type="Gene3D" id="3.30.1130.10">
    <property type="match status" value="1"/>
</dbReference>
<dbReference type="GO" id="GO:0033739">
    <property type="term" value="F:preQ1 synthase activity"/>
    <property type="evidence" value="ECO:0007669"/>
    <property type="project" value="UniProtKB-UniRule"/>
</dbReference>
<evidence type="ECO:0000256" key="4">
    <source>
        <dbReference type="ARBA" id="ARBA00023002"/>
    </source>
</evidence>
<comment type="pathway">
    <text evidence="5">tRNA modification; tRNA-queuosine biosynthesis.</text>
</comment>
<comment type="catalytic activity">
    <reaction evidence="5">
        <text>7-aminomethyl-7-carbaguanine + 2 NADP(+) = 7-cyano-7-carbaguanine + 2 NADPH + 3 H(+)</text>
        <dbReference type="Rhea" id="RHEA:13409"/>
        <dbReference type="ChEBI" id="CHEBI:15378"/>
        <dbReference type="ChEBI" id="CHEBI:45075"/>
        <dbReference type="ChEBI" id="CHEBI:57783"/>
        <dbReference type="ChEBI" id="CHEBI:58349"/>
        <dbReference type="ChEBI" id="CHEBI:58703"/>
        <dbReference type="EC" id="1.7.1.13"/>
    </reaction>
</comment>
<dbReference type="SUPFAM" id="SSF55620">
    <property type="entry name" value="Tetrahydrobiopterin biosynthesis enzymes-like"/>
    <property type="match status" value="1"/>
</dbReference>
<evidence type="ECO:0000313" key="6">
    <source>
        <dbReference type="EMBL" id="PIV64183.1"/>
    </source>
</evidence>
<dbReference type="PIRSF" id="PIRSF027377">
    <property type="entry name" value="Nitrile_oxidored_QueF"/>
    <property type="match status" value="1"/>
</dbReference>
<dbReference type="EC" id="1.7.1.13" evidence="5"/>
<dbReference type="EMBL" id="PETL01000173">
    <property type="protein sequence ID" value="PIV64183.1"/>
    <property type="molecule type" value="Genomic_DNA"/>
</dbReference>
<feature type="binding site" evidence="5">
    <location>
        <begin position="69"/>
        <end position="71"/>
    </location>
    <ligand>
        <name>substrate</name>
    </ligand>
</feature>
<dbReference type="GO" id="GO:0008616">
    <property type="term" value="P:tRNA queuosine(34) biosynthetic process"/>
    <property type="evidence" value="ECO:0007669"/>
    <property type="project" value="UniProtKB-UniRule"/>
</dbReference>
<feature type="active site" description="Thioimide intermediate" evidence="5">
    <location>
        <position position="47"/>
    </location>
</feature>
<evidence type="ECO:0000256" key="3">
    <source>
        <dbReference type="ARBA" id="ARBA00022857"/>
    </source>
</evidence>
<evidence type="ECO:0000256" key="1">
    <source>
        <dbReference type="ARBA" id="ARBA00022490"/>
    </source>
</evidence>
<dbReference type="Pfam" id="PF14489">
    <property type="entry name" value="QueF"/>
    <property type="match status" value="1"/>
</dbReference>
<comment type="caution">
    <text evidence="6">The sequence shown here is derived from an EMBL/GenBank/DDBJ whole genome shotgun (WGS) entry which is preliminary data.</text>
</comment>
<dbReference type="InterPro" id="IPR016856">
    <property type="entry name" value="QueF_type1"/>
</dbReference>
<evidence type="ECO:0000256" key="2">
    <source>
        <dbReference type="ARBA" id="ARBA00022785"/>
    </source>
</evidence>
<sequence>MKISKDYDGLQEDVRKLKKPTIEVWANKYPDKRYLIAMEIFEFTCLCPRTNLPDFAKIIIKYIPDKYCVELKSFKYYLFSYRNVGIFHEHAINRILDDFIAACHPCWASITGEFNPRGGIKTIVSREYRRKGK</sequence>
<dbReference type="InterPro" id="IPR043133">
    <property type="entry name" value="GTP-CH-I_C/QueF"/>
</dbReference>
<dbReference type="InterPro" id="IPR029500">
    <property type="entry name" value="QueF"/>
</dbReference>
<dbReference type="HAMAP" id="MF_00818">
    <property type="entry name" value="QueF_type1"/>
    <property type="match status" value="1"/>
</dbReference>
<keyword evidence="4 5" id="KW-0560">Oxidoreductase</keyword>
<keyword evidence="3 5" id="KW-0521">NADP</keyword>
<dbReference type="PANTHER" id="PTHR34354">
    <property type="entry name" value="NADPH-DEPENDENT 7-CYANO-7-DEAZAGUANINE REDUCTASE"/>
    <property type="match status" value="1"/>
</dbReference>
<dbReference type="InterPro" id="IPR050084">
    <property type="entry name" value="NADPH_dep_7-cyano-7-deazaG_red"/>
</dbReference>
<dbReference type="NCBIfam" id="TIGR03139">
    <property type="entry name" value="QueF-II"/>
    <property type="match status" value="1"/>
</dbReference>
<accession>A0A2M7E8Z3</accession>
<organism evidence="6 7">
    <name type="scientific">bacterium (Candidatus Ratteibacteria) CG01_land_8_20_14_3_00_40_19</name>
    <dbReference type="NCBI Taxonomy" id="2014290"/>
    <lineage>
        <taxon>Bacteria</taxon>
        <taxon>Candidatus Ratteibacteria</taxon>
    </lineage>
</organism>
<comment type="function">
    <text evidence="5">Catalyzes the NADPH-dependent reduction of 7-cyano-7-deazaguanine (preQ0) to 7-aminomethyl-7-deazaguanine (preQ1).</text>
</comment>
<reference evidence="7" key="1">
    <citation type="submission" date="2017-09" db="EMBL/GenBank/DDBJ databases">
        <title>Depth-based differentiation of microbial function through sediment-hosted aquifers and enrichment of novel symbionts in the deep terrestrial subsurface.</title>
        <authorList>
            <person name="Probst A.J."/>
            <person name="Ladd B."/>
            <person name="Jarett J.K."/>
            <person name="Geller-Mcgrath D.E."/>
            <person name="Sieber C.M.K."/>
            <person name="Emerson J.B."/>
            <person name="Anantharaman K."/>
            <person name="Thomas B.C."/>
            <person name="Malmstrom R."/>
            <person name="Stieglmeier M."/>
            <person name="Klingl A."/>
            <person name="Woyke T."/>
            <person name="Ryan C.M."/>
            <person name="Banfield J.F."/>
        </authorList>
    </citation>
    <scope>NUCLEOTIDE SEQUENCE [LARGE SCALE GENOMIC DNA]</scope>
</reference>
<feature type="active site" description="Proton donor" evidence="5">
    <location>
        <position position="54"/>
    </location>
</feature>
<evidence type="ECO:0000313" key="7">
    <source>
        <dbReference type="Proteomes" id="UP000228886"/>
    </source>
</evidence>
<dbReference type="PANTHER" id="PTHR34354:SF1">
    <property type="entry name" value="NADPH-DEPENDENT 7-CYANO-7-DEAZAGUANINE REDUCTASE"/>
    <property type="match status" value="1"/>
</dbReference>
<keyword evidence="2 5" id="KW-0671">Queuosine biosynthesis</keyword>
<name>A0A2M7E8Z3_9BACT</name>
<comment type="similarity">
    <text evidence="5">Belongs to the GTP cyclohydrolase I family. QueF type 1 subfamily.</text>
</comment>
<dbReference type="AlphaFoldDB" id="A0A2M7E8Z3"/>
<keyword evidence="1 5" id="KW-0963">Cytoplasm</keyword>
<comment type="subcellular location">
    <subcellularLocation>
        <location evidence="5">Cytoplasm</location>
    </subcellularLocation>
</comment>